<dbReference type="EMBL" id="CAJVPY010011493">
    <property type="protein sequence ID" value="CAG8727477.1"/>
    <property type="molecule type" value="Genomic_DNA"/>
</dbReference>
<reference evidence="1" key="1">
    <citation type="submission" date="2021-06" db="EMBL/GenBank/DDBJ databases">
        <authorList>
            <person name="Kallberg Y."/>
            <person name="Tangrot J."/>
            <person name="Rosling A."/>
        </authorList>
    </citation>
    <scope>NUCLEOTIDE SEQUENCE</scope>
    <source>
        <strain evidence="1">MA453B</strain>
    </source>
</reference>
<dbReference type="Proteomes" id="UP000789405">
    <property type="component" value="Unassembled WGS sequence"/>
</dbReference>
<comment type="caution">
    <text evidence="1">The sequence shown here is derived from an EMBL/GenBank/DDBJ whole genome shotgun (WGS) entry which is preliminary data.</text>
</comment>
<accession>A0A9N9IBM0</accession>
<name>A0A9N9IBM0_9GLOM</name>
<feature type="non-terminal residue" evidence="1">
    <location>
        <position position="1"/>
    </location>
</feature>
<dbReference type="AlphaFoldDB" id="A0A9N9IBM0"/>
<proteinExistence type="predicted"/>
<organism evidence="1 2">
    <name type="scientific">Dentiscutata erythropus</name>
    <dbReference type="NCBI Taxonomy" id="1348616"/>
    <lineage>
        <taxon>Eukaryota</taxon>
        <taxon>Fungi</taxon>
        <taxon>Fungi incertae sedis</taxon>
        <taxon>Mucoromycota</taxon>
        <taxon>Glomeromycotina</taxon>
        <taxon>Glomeromycetes</taxon>
        <taxon>Diversisporales</taxon>
        <taxon>Gigasporaceae</taxon>
        <taxon>Dentiscutata</taxon>
    </lineage>
</organism>
<protein>
    <submittedName>
        <fullName evidence="1">5498_t:CDS:1</fullName>
    </submittedName>
</protein>
<dbReference type="OrthoDB" id="10620309at2759"/>
<keyword evidence="2" id="KW-1185">Reference proteome</keyword>
<evidence type="ECO:0000313" key="1">
    <source>
        <dbReference type="EMBL" id="CAG8727477.1"/>
    </source>
</evidence>
<gene>
    <name evidence="1" type="ORF">DERYTH_LOCUS14833</name>
</gene>
<sequence length="86" mass="9879">YENFCIDYNNYASTSLQPQPSETLTDENNLIYENNYTDQYVYTSTSLQTDQYIHASTSSQTDYASTSPQTDYTLTSSQFPLIFVPK</sequence>
<evidence type="ECO:0000313" key="2">
    <source>
        <dbReference type="Proteomes" id="UP000789405"/>
    </source>
</evidence>